<comment type="similarity">
    <text evidence="4">Belongs to the SIMIBI class G3E GTPase family. ZNG1 subfamily.</text>
</comment>
<dbReference type="SUPFAM" id="SSF52540">
    <property type="entry name" value="P-loop containing nucleoside triphosphate hydrolases"/>
    <property type="match status" value="1"/>
</dbReference>
<dbReference type="GO" id="GO:0005737">
    <property type="term" value="C:cytoplasm"/>
    <property type="evidence" value="ECO:0007669"/>
    <property type="project" value="TreeGrafter"/>
</dbReference>
<evidence type="ECO:0000256" key="5">
    <source>
        <dbReference type="ARBA" id="ARBA00045658"/>
    </source>
</evidence>
<dbReference type="SMART" id="SM00833">
    <property type="entry name" value="CobW_C"/>
    <property type="match status" value="1"/>
</dbReference>
<evidence type="ECO:0000259" key="7">
    <source>
        <dbReference type="SMART" id="SM00833"/>
    </source>
</evidence>
<evidence type="ECO:0000313" key="8">
    <source>
        <dbReference type="EMBL" id="EME68145.1"/>
    </source>
</evidence>
<keyword evidence="1" id="KW-0547">Nucleotide-binding</keyword>
<dbReference type="eggNOG" id="COG0523">
    <property type="taxonomic scope" value="Bacteria"/>
</dbReference>
<accession>M2Z1K6</accession>
<evidence type="ECO:0000313" key="9">
    <source>
        <dbReference type="Proteomes" id="UP000011744"/>
    </source>
</evidence>
<reference evidence="8 9" key="1">
    <citation type="journal article" date="2014" name="Genome Announc.">
        <title>Draft Genome Sequence of Magnetospirillum sp. Strain SO-1, a Freshwater Magnetotactic Bacterium Isolated from the Ol'khovka River, Russia.</title>
        <authorList>
            <person name="Grouzdev D.S."/>
            <person name="Dziuba M.V."/>
            <person name="Sukhacheva M.S."/>
            <person name="Mardanov A.V."/>
            <person name="Beletskiy A.V."/>
            <person name="Kuznetsov B.B."/>
            <person name="Skryabin K.G."/>
        </authorList>
    </citation>
    <scope>NUCLEOTIDE SEQUENCE [LARGE SCALE GENOMIC DNA]</scope>
    <source>
        <strain evidence="8 9">SO-1</strain>
    </source>
</reference>
<proteinExistence type="inferred from homology"/>
<evidence type="ECO:0000256" key="4">
    <source>
        <dbReference type="ARBA" id="ARBA00034320"/>
    </source>
</evidence>
<keyword evidence="2" id="KW-0378">Hydrolase</keyword>
<dbReference type="InterPro" id="IPR036627">
    <property type="entry name" value="CobW-likC_sf"/>
</dbReference>
<organism evidence="8 9">
    <name type="scientific">Paramagnetospirillum caucaseum</name>
    <dbReference type="NCBI Taxonomy" id="1244869"/>
    <lineage>
        <taxon>Bacteria</taxon>
        <taxon>Pseudomonadati</taxon>
        <taxon>Pseudomonadota</taxon>
        <taxon>Alphaproteobacteria</taxon>
        <taxon>Rhodospirillales</taxon>
        <taxon>Magnetospirillaceae</taxon>
        <taxon>Paramagnetospirillum</taxon>
    </lineage>
</organism>
<keyword evidence="3" id="KW-0143">Chaperone</keyword>
<dbReference type="RefSeq" id="WP_008621080.1">
    <property type="nucleotide sequence ID" value="NZ_AONQ01000079.1"/>
</dbReference>
<dbReference type="Pfam" id="PF02492">
    <property type="entry name" value="cobW"/>
    <property type="match status" value="1"/>
</dbReference>
<sequence>MDRRIPVTVLTGYLGSGKTTLLNRLLKGPMGTGTAVIVNEFGDIGLDHDLIVHSDDAVVLLANGCLCCAVKGDLVKTLRELCFRPGAGIARVAIECSGLADPSSVIQVILTDPVVSSRYALGSVVCTLDAVNGPATLAIHAESTRQVTMADRIVLTKLDLRPEAEEELRRRMAAVNPSAAVVLPGQCDLSELAVELPGRVFETVEGAHGHGIRSFSIVRDEPMAAETLDLLLRAIRDNLGPGLLRVKGLLNIEGEPERPMVLQGAQAVLHDLVRLEGWPGADRRSRIVFITQGIGRQVVDEIVALVEGMAARDRIRKTAQGLC</sequence>
<dbReference type="CDD" id="cd03112">
    <property type="entry name" value="CobW-like"/>
    <property type="match status" value="1"/>
</dbReference>
<dbReference type="Pfam" id="PF07683">
    <property type="entry name" value="CobW_C"/>
    <property type="match status" value="1"/>
</dbReference>
<dbReference type="PANTHER" id="PTHR13748">
    <property type="entry name" value="COBW-RELATED"/>
    <property type="match status" value="1"/>
</dbReference>
<evidence type="ECO:0000256" key="6">
    <source>
        <dbReference type="ARBA" id="ARBA00049117"/>
    </source>
</evidence>
<gene>
    <name evidence="8" type="ORF">H261_19858</name>
</gene>
<dbReference type="Gene3D" id="3.30.1220.10">
    <property type="entry name" value="CobW-like, C-terminal domain"/>
    <property type="match status" value="1"/>
</dbReference>
<dbReference type="InterPro" id="IPR003495">
    <property type="entry name" value="CobW/HypB/UreG_nucleotide-bd"/>
</dbReference>
<dbReference type="GO" id="GO:0016787">
    <property type="term" value="F:hydrolase activity"/>
    <property type="evidence" value="ECO:0007669"/>
    <property type="project" value="UniProtKB-KW"/>
</dbReference>
<dbReference type="GO" id="GO:0000166">
    <property type="term" value="F:nucleotide binding"/>
    <property type="evidence" value="ECO:0007669"/>
    <property type="project" value="UniProtKB-KW"/>
</dbReference>
<dbReference type="AlphaFoldDB" id="M2Z1K6"/>
<comment type="caution">
    <text evidence="8">The sequence shown here is derived from an EMBL/GenBank/DDBJ whole genome shotgun (WGS) entry which is preliminary data.</text>
</comment>
<dbReference type="InterPro" id="IPR027417">
    <property type="entry name" value="P-loop_NTPase"/>
</dbReference>
<dbReference type="Gene3D" id="3.40.50.300">
    <property type="entry name" value="P-loop containing nucleotide triphosphate hydrolases"/>
    <property type="match status" value="1"/>
</dbReference>
<comment type="function">
    <text evidence="5">Zinc chaperone that directly transfers zinc cofactor to target proteins, thereby activating them. Zinc is transferred from the CXCC motif in the GTPase domain to the zinc binding site in target proteins in a process requiring GTP hydrolysis.</text>
</comment>
<protein>
    <submittedName>
        <fullName evidence="8">Cobalamin synthesis protein P47K</fullName>
    </submittedName>
</protein>
<evidence type="ECO:0000256" key="1">
    <source>
        <dbReference type="ARBA" id="ARBA00022741"/>
    </source>
</evidence>
<dbReference type="PATRIC" id="fig|1244869.3.peg.3951"/>
<dbReference type="STRING" id="1244869.H261_19858"/>
<comment type="catalytic activity">
    <reaction evidence="6">
        <text>GTP + H2O = GDP + phosphate + H(+)</text>
        <dbReference type="Rhea" id="RHEA:19669"/>
        <dbReference type="ChEBI" id="CHEBI:15377"/>
        <dbReference type="ChEBI" id="CHEBI:15378"/>
        <dbReference type="ChEBI" id="CHEBI:37565"/>
        <dbReference type="ChEBI" id="CHEBI:43474"/>
        <dbReference type="ChEBI" id="CHEBI:58189"/>
    </reaction>
    <physiologicalReaction direction="left-to-right" evidence="6">
        <dbReference type="Rhea" id="RHEA:19670"/>
    </physiologicalReaction>
</comment>
<dbReference type="InterPro" id="IPR011629">
    <property type="entry name" value="CobW-like_C"/>
</dbReference>
<dbReference type="EMBL" id="AONQ01000079">
    <property type="protein sequence ID" value="EME68145.1"/>
    <property type="molecule type" value="Genomic_DNA"/>
</dbReference>
<evidence type="ECO:0000256" key="3">
    <source>
        <dbReference type="ARBA" id="ARBA00023186"/>
    </source>
</evidence>
<keyword evidence="9" id="KW-1185">Reference proteome</keyword>
<dbReference type="PANTHER" id="PTHR13748:SF62">
    <property type="entry name" value="COBW DOMAIN-CONTAINING PROTEIN"/>
    <property type="match status" value="1"/>
</dbReference>
<feature type="domain" description="CobW C-terminal" evidence="7">
    <location>
        <begin position="212"/>
        <end position="307"/>
    </location>
</feature>
<dbReference type="InterPro" id="IPR051316">
    <property type="entry name" value="Zinc-reg_GTPase_activator"/>
</dbReference>
<dbReference type="Proteomes" id="UP000011744">
    <property type="component" value="Unassembled WGS sequence"/>
</dbReference>
<dbReference type="OrthoDB" id="9808822at2"/>
<evidence type="ECO:0000256" key="2">
    <source>
        <dbReference type="ARBA" id="ARBA00022801"/>
    </source>
</evidence>
<dbReference type="SUPFAM" id="SSF90002">
    <property type="entry name" value="Hypothetical protein YjiA, C-terminal domain"/>
    <property type="match status" value="1"/>
</dbReference>
<name>M2Z1K6_9PROT</name>